<dbReference type="SMART" id="SM00045">
    <property type="entry name" value="DAGKa"/>
    <property type="match status" value="1"/>
</dbReference>
<organism evidence="6">
    <name type="scientific">Mesocestoides corti</name>
    <name type="common">Flatworm</name>
    <dbReference type="NCBI Taxonomy" id="53468"/>
    <lineage>
        <taxon>Eukaryota</taxon>
        <taxon>Metazoa</taxon>
        <taxon>Spiralia</taxon>
        <taxon>Lophotrochozoa</taxon>
        <taxon>Platyhelminthes</taxon>
        <taxon>Cestoda</taxon>
        <taxon>Eucestoda</taxon>
        <taxon>Cyclophyllidea</taxon>
        <taxon>Mesocestoididae</taxon>
        <taxon>Mesocestoides</taxon>
    </lineage>
</organism>
<dbReference type="PANTHER" id="PTHR11255:SF80">
    <property type="entry name" value="EYE-SPECIFIC DIACYLGLYCEROL KINASE"/>
    <property type="match status" value="1"/>
</dbReference>
<name>A0A5K3FSW3_MESCO</name>
<dbReference type="PANTHER" id="PTHR11255">
    <property type="entry name" value="DIACYLGLYCEROL KINASE"/>
    <property type="match status" value="1"/>
</dbReference>
<dbReference type="GO" id="GO:0007200">
    <property type="term" value="P:phospholipase C-activating G protein-coupled receptor signaling pathway"/>
    <property type="evidence" value="ECO:0007669"/>
    <property type="project" value="InterPro"/>
</dbReference>
<sequence>VGGKDLIKRSWKDLSDYVTLICDGVNLTSRLTELRPHVLLFLNIPKYSAGTVPWGHSSDPESQQRIDDKKIEVIGLTTASLATLQMGGHGDRICQCSEVQLTTRKVIPMQVDGEPCRLGPSIITIKLRNQAFVVQKSRRIDGSSPAHYLP</sequence>
<dbReference type="Pfam" id="PF00609">
    <property type="entry name" value="DAGK_acc"/>
    <property type="match status" value="1"/>
</dbReference>
<proteinExistence type="predicted"/>
<accession>A0A5K3FSW3</accession>
<dbReference type="FunFam" id="2.60.200.40:FF:000012">
    <property type="entry name" value="Diacylglycerol kinase"/>
    <property type="match status" value="1"/>
</dbReference>
<dbReference type="SUPFAM" id="SSF111331">
    <property type="entry name" value="NAD kinase/diacylglycerol kinase-like"/>
    <property type="match status" value="1"/>
</dbReference>
<dbReference type="GO" id="GO:0005886">
    <property type="term" value="C:plasma membrane"/>
    <property type="evidence" value="ECO:0007669"/>
    <property type="project" value="TreeGrafter"/>
</dbReference>
<protein>
    <submittedName>
        <fullName evidence="6">DAGKa domain-containing protein</fullName>
    </submittedName>
</protein>
<reference evidence="6" key="1">
    <citation type="submission" date="2019-11" db="UniProtKB">
        <authorList>
            <consortium name="WormBaseParasite"/>
        </authorList>
    </citation>
    <scope>IDENTIFICATION</scope>
</reference>
<keyword evidence="4" id="KW-0067">ATP-binding</keyword>
<dbReference type="InterPro" id="IPR000756">
    <property type="entry name" value="Diacylglycerol_kin_accessory"/>
</dbReference>
<feature type="domain" description="Diacylglycerol kinase accessory" evidence="5">
    <location>
        <begin position="1"/>
        <end position="115"/>
    </location>
</feature>
<dbReference type="AlphaFoldDB" id="A0A5K3FSW3"/>
<keyword evidence="1" id="KW-0808">Transferase</keyword>
<evidence type="ECO:0000256" key="1">
    <source>
        <dbReference type="ARBA" id="ARBA00022679"/>
    </source>
</evidence>
<dbReference type="InterPro" id="IPR037607">
    <property type="entry name" value="DGK"/>
</dbReference>
<dbReference type="GO" id="GO:0004143">
    <property type="term" value="F:ATP-dependent diacylglycerol kinase activity"/>
    <property type="evidence" value="ECO:0007669"/>
    <property type="project" value="InterPro"/>
</dbReference>
<evidence type="ECO:0000256" key="4">
    <source>
        <dbReference type="ARBA" id="ARBA00022840"/>
    </source>
</evidence>
<dbReference type="GO" id="GO:0005524">
    <property type="term" value="F:ATP binding"/>
    <property type="evidence" value="ECO:0007669"/>
    <property type="project" value="UniProtKB-KW"/>
</dbReference>
<dbReference type="WBParaSite" id="MCU_011366-RB">
    <property type="protein sequence ID" value="MCU_011366-RB"/>
    <property type="gene ID" value="MCU_011366"/>
</dbReference>
<evidence type="ECO:0000259" key="5">
    <source>
        <dbReference type="SMART" id="SM00045"/>
    </source>
</evidence>
<keyword evidence="2" id="KW-0547">Nucleotide-binding</keyword>
<dbReference type="InterPro" id="IPR016064">
    <property type="entry name" value="NAD/diacylglycerol_kinase_sf"/>
</dbReference>
<evidence type="ECO:0000256" key="2">
    <source>
        <dbReference type="ARBA" id="ARBA00022741"/>
    </source>
</evidence>
<dbReference type="Gene3D" id="2.60.200.40">
    <property type="match status" value="1"/>
</dbReference>
<evidence type="ECO:0000313" key="6">
    <source>
        <dbReference type="WBParaSite" id="MCU_011366-RB"/>
    </source>
</evidence>
<evidence type="ECO:0000256" key="3">
    <source>
        <dbReference type="ARBA" id="ARBA00022777"/>
    </source>
</evidence>
<keyword evidence="3" id="KW-0418">Kinase</keyword>